<comment type="caution">
    <text evidence="1">The sequence shown here is derived from an EMBL/GenBank/DDBJ whole genome shotgun (WGS) entry which is preliminary data.</text>
</comment>
<evidence type="ECO:0000313" key="2">
    <source>
        <dbReference type="Proteomes" id="UP000789396"/>
    </source>
</evidence>
<dbReference type="Proteomes" id="UP000789396">
    <property type="component" value="Unassembled WGS sequence"/>
</dbReference>
<name>A0A9N9KFQ5_9GLOM</name>
<accession>A0A9N9KFQ5</accession>
<dbReference type="EMBL" id="CAJVPZ010104592">
    <property type="protein sequence ID" value="CAG8823951.1"/>
    <property type="molecule type" value="Genomic_DNA"/>
</dbReference>
<evidence type="ECO:0000313" key="1">
    <source>
        <dbReference type="EMBL" id="CAG8823951.1"/>
    </source>
</evidence>
<feature type="non-terminal residue" evidence="1">
    <location>
        <position position="1"/>
    </location>
</feature>
<dbReference type="AlphaFoldDB" id="A0A9N9KFQ5"/>
<organism evidence="1 2">
    <name type="scientific">Racocetra fulgida</name>
    <dbReference type="NCBI Taxonomy" id="60492"/>
    <lineage>
        <taxon>Eukaryota</taxon>
        <taxon>Fungi</taxon>
        <taxon>Fungi incertae sedis</taxon>
        <taxon>Mucoromycota</taxon>
        <taxon>Glomeromycotina</taxon>
        <taxon>Glomeromycetes</taxon>
        <taxon>Diversisporales</taxon>
        <taxon>Gigasporaceae</taxon>
        <taxon>Racocetra</taxon>
    </lineage>
</organism>
<reference evidence="1" key="1">
    <citation type="submission" date="2021-06" db="EMBL/GenBank/DDBJ databases">
        <authorList>
            <person name="Kallberg Y."/>
            <person name="Tangrot J."/>
            <person name="Rosling A."/>
        </authorList>
    </citation>
    <scope>NUCLEOTIDE SEQUENCE</scope>
    <source>
        <strain evidence="1">IN212</strain>
    </source>
</reference>
<sequence>DTLEIHHIKTKLYQRKISYQKSKIIENATKNHEFYQSNTVYVPT</sequence>
<keyword evidence="2" id="KW-1185">Reference proteome</keyword>
<proteinExistence type="predicted"/>
<gene>
    <name evidence="1" type="ORF">RFULGI_LOCUS19881</name>
</gene>
<feature type="non-terminal residue" evidence="1">
    <location>
        <position position="44"/>
    </location>
</feature>
<protein>
    <submittedName>
        <fullName evidence="1">10043_t:CDS:1</fullName>
    </submittedName>
</protein>